<accession>A0A7H0I4E8</accession>
<dbReference type="Proteomes" id="UP000516230">
    <property type="component" value="Chromosome"/>
</dbReference>
<protein>
    <submittedName>
        <fullName evidence="2">Uncharacterized protein</fullName>
    </submittedName>
</protein>
<evidence type="ECO:0000313" key="2">
    <source>
        <dbReference type="EMBL" id="QNP67664.1"/>
    </source>
</evidence>
<proteinExistence type="predicted"/>
<feature type="compositionally biased region" description="Basic and acidic residues" evidence="1">
    <location>
        <begin position="19"/>
        <end position="30"/>
    </location>
</feature>
<name>A0A7H0I4E8_9ACTN</name>
<dbReference type="KEGG" id="sgj:IAG43_29550"/>
<evidence type="ECO:0000313" key="3">
    <source>
        <dbReference type="Proteomes" id="UP000516230"/>
    </source>
</evidence>
<organism evidence="2 3">
    <name type="scientific">Streptomyces genisteinicus</name>
    <dbReference type="NCBI Taxonomy" id="2768068"/>
    <lineage>
        <taxon>Bacteria</taxon>
        <taxon>Bacillati</taxon>
        <taxon>Actinomycetota</taxon>
        <taxon>Actinomycetes</taxon>
        <taxon>Kitasatosporales</taxon>
        <taxon>Streptomycetaceae</taxon>
        <taxon>Streptomyces</taxon>
    </lineage>
</organism>
<reference evidence="2 3" key="1">
    <citation type="submission" date="2020-08" db="EMBL/GenBank/DDBJ databases">
        <title>A novel species.</title>
        <authorList>
            <person name="Gao J."/>
        </authorList>
    </citation>
    <scope>NUCLEOTIDE SEQUENCE [LARGE SCALE GENOMIC DNA]</scope>
    <source>
        <strain evidence="2 3">CRPJ-33</strain>
    </source>
</reference>
<gene>
    <name evidence="2" type="ORF">IAG43_29550</name>
</gene>
<evidence type="ECO:0000256" key="1">
    <source>
        <dbReference type="SAM" id="MobiDB-lite"/>
    </source>
</evidence>
<keyword evidence="3" id="KW-1185">Reference proteome</keyword>
<feature type="region of interest" description="Disordered" evidence="1">
    <location>
        <begin position="1"/>
        <end position="38"/>
    </location>
</feature>
<dbReference type="EMBL" id="CP060825">
    <property type="protein sequence ID" value="QNP67664.1"/>
    <property type="molecule type" value="Genomic_DNA"/>
</dbReference>
<dbReference type="AlphaFoldDB" id="A0A7H0I4E8"/>
<sequence length="75" mass="7923">MQPCGVLVSTPKRRGSSFHRSEWLASRRDPSSPLADLRGPAHRARAIGAVIRTGGARGESENEIARCIEAAVAAG</sequence>